<evidence type="ECO:0000313" key="2">
    <source>
        <dbReference type="Proteomes" id="UP000199455"/>
    </source>
</evidence>
<gene>
    <name evidence="1" type="ORF">SAMN04488024_107265</name>
</gene>
<proteinExistence type="predicted"/>
<organism evidence="1 2">
    <name type="scientific">Pedobacter soli</name>
    <dbReference type="NCBI Taxonomy" id="390242"/>
    <lineage>
        <taxon>Bacteria</taxon>
        <taxon>Pseudomonadati</taxon>
        <taxon>Bacteroidota</taxon>
        <taxon>Sphingobacteriia</taxon>
        <taxon>Sphingobacteriales</taxon>
        <taxon>Sphingobacteriaceae</taxon>
        <taxon>Pedobacter</taxon>
    </lineage>
</organism>
<dbReference type="STRING" id="390242.SAMN04488024_107265"/>
<accession>A0A1G6X8W5</accession>
<protein>
    <submittedName>
        <fullName evidence="1">Uncharacterized protein</fullName>
    </submittedName>
</protein>
<dbReference type="AlphaFoldDB" id="A0A1G6X8W5"/>
<evidence type="ECO:0000313" key="1">
    <source>
        <dbReference type="EMBL" id="SDD74629.1"/>
    </source>
</evidence>
<dbReference type="EMBL" id="FMZH01000007">
    <property type="protein sequence ID" value="SDD74629.1"/>
    <property type="molecule type" value="Genomic_DNA"/>
</dbReference>
<dbReference type="RefSeq" id="WP_167356633.1">
    <property type="nucleotide sequence ID" value="NZ_FMZH01000007.1"/>
</dbReference>
<reference evidence="2" key="1">
    <citation type="submission" date="2016-10" db="EMBL/GenBank/DDBJ databases">
        <authorList>
            <person name="Varghese N."/>
            <person name="Submissions S."/>
        </authorList>
    </citation>
    <scope>NUCLEOTIDE SEQUENCE [LARGE SCALE GENOMIC DNA]</scope>
    <source>
        <strain evidence="2">DSM 18609</strain>
    </source>
</reference>
<dbReference type="Proteomes" id="UP000199455">
    <property type="component" value="Unassembled WGS sequence"/>
</dbReference>
<sequence length="54" mass="6253">MFKHPKVFFIPALLFISVLNPGCKHGTNDAMTLYRHYAIKNLVIKNLEKATRHD</sequence>
<name>A0A1G6X8W5_9SPHI</name>
<keyword evidence="2" id="KW-1185">Reference proteome</keyword>